<organism evidence="1 2">
    <name type="scientific">Vermiconidia calcicola</name>
    <dbReference type="NCBI Taxonomy" id="1690605"/>
    <lineage>
        <taxon>Eukaryota</taxon>
        <taxon>Fungi</taxon>
        <taxon>Dikarya</taxon>
        <taxon>Ascomycota</taxon>
        <taxon>Pezizomycotina</taxon>
        <taxon>Dothideomycetes</taxon>
        <taxon>Dothideomycetidae</taxon>
        <taxon>Mycosphaerellales</taxon>
        <taxon>Extremaceae</taxon>
        <taxon>Vermiconidia</taxon>
    </lineage>
</organism>
<keyword evidence="2" id="KW-1185">Reference proteome</keyword>
<dbReference type="EMBL" id="JAUTXU010000006">
    <property type="protein sequence ID" value="KAK3724081.1"/>
    <property type="molecule type" value="Genomic_DNA"/>
</dbReference>
<reference evidence="1" key="1">
    <citation type="submission" date="2023-07" db="EMBL/GenBank/DDBJ databases">
        <title>Black Yeasts Isolated from many extreme environments.</title>
        <authorList>
            <person name="Coleine C."/>
            <person name="Stajich J.E."/>
            <person name="Selbmann L."/>
        </authorList>
    </citation>
    <scope>NUCLEOTIDE SEQUENCE</scope>
    <source>
        <strain evidence="1">CCFEE 5714</strain>
    </source>
</reference>
<proteinExistence type="predicted"/>
<evidence type="ECO:0000313" key="1">
    <source>
        <dbReference type="EMBL" id="KAK3724081.1"/>
    </source>
</evidence>
<evidence type="ECO:0000313" key="2">
    <source>
        <dbReference type="Proteomes" id="UP001281147"/>
    </source>
</evidence>
<accession>A0ACC3NW93</accession>
<gene>
    <name evidence="1" type="ORF">LTR37_001203</name>
</gene>
<sequence>MANSEKVTVDRSYFEALLRRQVTIRQPIGPSANPSFVEQILCHTSPQILGRPGLANSISISRVEYDSLLKTSREHQLLKDALFQGGITEETLELLMSGANSNEQRKDSGISSKATSGWNTDSTSTMASGPRSSLQPSFPLTHRDMPWRTGAPPATFNLAPGSAPYSNGSMQPQQSHFRVPHLQRQVSYGMSSLPDDVAFDDDQSVAEESHYANPDLSGATSNAERRMLYLSGLSERTTYRDLLSVVKGGKLLSVNLRPERSATVTFLDGAADFLAWAKRNDIYLNSKRIEVKWADRQFRLNTHISNKIANGATRNIVVHSAVEKGFTESQIRADMDHIHNLIIIDISFRNGSAYVSMNSIHNALFARTCMMSRTTYKGCKIEFVRDECDVPLPVRAFAPKHVAPEPAKKKPAITNRFDMLNIDGTEGSSDEENRTPSDDNSDNTNDDLAANVGVSLNFLDEDSNR</sequence>
<comment type="caution">
    <text evidence="1">The sequence shown here is derived from an EMBL/GenBank/DDBJ whole genome shotgun (WGS) entry which is preliminary data.</text>
</comment>
<name>A0ACC3NW93_9PEZI</name>
<dbReference type="Proteomes" id="UP001281147">
    <property type="component" value="Unassembled WGS sequence"/>
</dbReference>
<protein>
    <submittedName>
        <fullName evidence="1">Uncharacterized protein</fullName>
    </submittedName>
</protein>